<dbReference type="AlphaFoldDB" id="A0AAD4VMP6"/>
<dbReference type="Pfam" id="PF00078">
    <property type="entry name" value="RVT_1"/>
    <property type="match status" value="1"/>
</dbReference>
<evidence type="ECO:0000313" key="3">
    <source>
        <dbReference type="Proteomes" id="UP001054821"/>
    </source>
</evidence>
<evidence type="ECO:0000313" key="2">
    <source>
        <dbReference type="EMBL" id="KAI5327431.1"/>
    </source>
</evidence>
<sequence>MDVYSSYNQILMLEDDKAKTSFIIQRKTYYYKVMPFGLKNIRGTYQRLVNKIFKKQIDKTMEVYVDNMLVKAPKCADHMKNLTEEFSLLRQYLMKLNSSKCTFGVLSRHTHAKSKPFSR</sequence>
<dbReference type="PANTHER" id="PTHR24559:SF431">
    <property type="entry name" value="RNA-DIRECTED DNA POLYMERASE HOMOLOG"/>
    <property type="match status" value="1"/>
</dbReference>
<dbReference type="Gene3D" id="3.10.10.10">
    <property type="entry name" value="HIV Type 1 Reverse Transcriptase, subunit A, domain 1"/>
    <property type="match status" value="1"/>
</dbReference>
<dbReference type="Gene3D" id="3.30.70.270">
    <property type="match status" value="1"/>
</dbReference>
<feature type="domain" description="Reverse transcriptase" evidence="1">
    <location>
        <begin position="1"/>
        <end position="105"/>
    </location>
</feature>
<name>A0AAD4VMP6_PRUDU</name>
<reference evidence="2 3" key="1">
    <citation type="journal article" date="2022" name="G3 (Bethesda)">
        <title>Whole-genome sequence and methylome profiling of the almond [Prunus dulcis (Mill.) D.A. Webb] cultivar 'Nonpareil'.</title>
        <authorList>
            <person name="D'Amico-Willman K.M."/>
            <person name="Ouma W.Z."/>
            <person name="Meulia T."/>
            <person name="Sideli G.M."/>
            <person name="Gradziel T.M."/>
            <person name="Fresnedo-Ramirez J."/>
        </authorList>
    </citation>
    <scope>NUCLEOTIDE SEQUENCE [LARGE SCALE GENOMIC DNA]</scope>
    <source>
        <strain evidence="2">Clone GOH B32 T37-40</strain>
    </source>
</reference>
<accession>A0AAD4VMP6</accession>
<dbReference type="SUPFAM" id="SSF56672">
    <property type="entry name" value="DNA/RNA polymerases"/>
    <property type="match status" value="1"/>
</dbReference>
<dbReference type="PANTHER" id="PTHR24559">
    <property type="entry name" value="TRANSPOSON TY3-I GAG-POL POLYPROTEIN"/>
    <property type="match status" value="1"/>
</dbReference>
<dbReference type="EMBL" id="JAJFAZ020000005">
    <property type="protein sequence ID" value="KAI5327431.1"/>
    <property type="molecule type" value="Genomic_DNA"/>
</dbReference>
<protein>
    <recommendedName>
        <fullName evidence="1">Reverse transcriptase domain-containing protein</fullName>
    </recommendedName>
</protein>
<dbReference type="Proteomes" id="UP001054821">
    <property type="component" value="Chromosome 5"/>
</dbReference>
<dbReference type="InterPro" id="IPR043128">
    <property type="entry name" value="Rev_trsase/Diguanyl_cyclase"/>
</dbReference>
<dbReference type="InterPro" id="IPR043502">
    <property type="entry name" value="DNA/RNA_pol_sf"/>
</dbReference>
<dbReference type="InterPro" id="IPR053134">
    <property type="entry name" value="RNA-dir_DNA_polymerase"/>
</dbReference>
<dbReference type="InterPro" id="IPR000477">
    <property type="entry name" value="RT_dom"/>
</dbReference>
<keyword evidence="3" id="KW-1185">Reference proteome</keyword>
<organism evidence="2 3">
    <name type="scientific">Prunus dulcis</name>
    <name type="common">Almond</name>
    <name type="synonym">Amygdalus dulcis</name>
    <dbReference type="NCBI Taxonomy" id="3755"/>
    <lineage>
        <taxon>Eukaryota</taxon>
        <taxon>Viridiplantae</taxon>
        <taxon>Streptophyta</taxon>
        <taxon>Embryophyta</taxon>
        <taxon>Tracheophyta</taxon>
        <taxon>Spermatophyta</taxon>
        <taxon>Magnoliopsida</taxon>
        <taxon>eudicotyledons</taxon>
        <taxon>Gunneridae</taxon>
        <taxon>Pentapetalae</taxon>
        <taxon>rosids</taxon>
        <taxon>fabids</taxon>
        <taxon>Rosales</taxon>
        <taxon>Rosaceae</taxon>
        <taxon>Amygdaloideae</taxon>
        <taxon>Amygdaleae</taxon>
        <taxon>Prunus</taxon>
    </lineage>
</organism>
<evidence type="ECO:0000259" key="1">
    <source>
        <dbReference type="Pfam" id="PF00078"/>
    </source>
</evidence>
<comment type="caution">
    <text evidence="2">The sequence shown here is derived from an EMBL/GenBank/DDBJ whole genome shotgun (WGS) entry which is preliminary data.</text>
</comment>
<gene>
    <name evidence="2" type="ORF">L3X38_026827</name>
</gene>
<proteinExistence type="predicted"/>
<dbReference type="CDD" id="cd01647">
    <property type="entry name" value="RT_LTR"/>
    <property type="match status" value="1"/>
</dbReference>